<dbReference type="PRINTS" id="PR01210">
    <property type="entry name" value="GGTRANSPTASE"/>
</dbReference>
<dbReference type="InterPro" id="IPR052896">
    <property type="entry name" value="GGT-like_enzyme"/>
</dbReference>
<organism evidence="1">
    <name type="scientific">marine sediment metagenome</name>
    <dbReference type="NCBI Taxonomy" id="412755"/>
    <lineage>
        <taxon>unclassified sequences</taxon>
        <taxon>metagenomes</taxon>
        <taxon>ecological metagenomes</taxon>
    </lineage>
</organism>
<proteinExistence type="predicted"/>
<dbReference type="Pfam" id="PF01019">
    <property type="entry name" value="G_glu_transpept"/>
    <property type="match status" value="1"/>
</dbReference>
<dbReference type="InterPro" id="IPR029055">
    <property type="entry name" value="Ntn_hydrolases_N"/>
</dbReference>
<dbReference type="InterPro" id="IPR043137">
    <property type="entry name" value="GGT_ssub_C"/>
</dbReference>
<comment type="caution">
    <text evidence="1">The sequence shown here is derived from an EMBL/GenBank/DDBJ whole genome shotgun (WGS) entry which is preliminary data.</text>
</comment>
<sequence length="531" mass="56603">MQYRHDPLYASRRSPVFARNVVSTSQPLASQAGLSMLAKGGNAVDAAIAAAAVLVVVEPTGNGLGSDAFAILWDGKELHGLNASGRSPAAWTPDRFAGNDAMPLRGWESVTVPGAVAAWRDLSARFGKLPFEALIEPAIGYAENGFLVSPIIAELWAMGGEILHKQPGFAEHFMPGGHTPAAGTLFRSDDLARSLRLIAETKGEAFYRGELAARIAAFAREHGGAMTEDDLATHASDWCGTIHQRFGEVDLHEIPPNGQGIAALMALGILQHLGIERFEPDSVEALHLQIEAMKLAFRDMWTFVADREHMREIEETHLLDQSYLADRAKLVDPDRAQDFKAGAPKHGGTICLSACDENGMMVSFIQSNYSGFGSGVVVPGTGISLQNRGHGFSLAKGHPNEVAGGKRPFHTIIPGFVMKDGQPLMSFGVMGGPIQAQGHVQMVLRTQLWGQDPQTAVDAPRWRAMEGLEVAVEAAAGDDVLSALEAKGHRVVRETGDAVAFGFGGAQLVHRVAGGYVAGSDPRKDGQAVGF</sequence>
<accession>A0A0F9SVU3</accession>
<protein>
    <recommendedName>
        <fullName evidence="2">Gamma-glutamyltransferase</fullName>
    </recommendedName>
</protein>
<dbReference type="SUPFAM" id="SSF56235">
    <property type="entry name" value="N-terminal nucleophile aminohydrolases (Ntn hydrolases)"/>
    <property type="match status" value="1"/>
</dbReference>
<dbReference type="Gene3D" id="3.60.20.40">
    <property type="match status" value="1"/>
</dbReference>
<reference evidence="1" key="1">
    <citation type="journal article" date="2015" name="Nature">
        <title>Complex archaea that bridge the gap between prokaryotes and eukaryotes.</title>
        <authorList>
            <person name="Spang A."/>
            <person name="Saw J.H."/>
            <person name="Jorgensen S.L."/>
            <person name="Zaremba-Niedzwiedzka K."/>
            <person name="Martijn J."/>
            <person name="Lind A.E."/>
            <person name="van Eijk R."/>
            <person name="Schleper C."/>
            <person name="Guy L."/>
            <person name="Ettema T.J."/>
        </authorList>
    </citation>
    <scope>NUCLEOTIDE SEQUENCE</scope>
</reference>
<dbReference type="PANTHER" id="PTHR43881:SF1">
    <property type="entry name" value="GAMMA-GLUTAMYLTRANSPEPTIDASE (AFU_ORTHOLOGUE AFUA_4G13580)"/>
    <property type="match status" value="1"/>
</dbReference>
<evidence type="ECO:0000313" key="1">
    <source>
        <dbReference type="EMBL" id="KKN71009.1"/>
    </source>
</evidence>
<evidence type="ECO:0008006" key="2">
    <source>
        <dbReference type="Google" id="ProtNLM"/>
    </source>
</evidence>
<dbReference type="PANTHER" id="PTHR43881">
    <property type="entry name" value="GAMMA-GLUTAMYLTRANSPEPTIDASE (AFU_ORTHOLOGUE AFUA_4G13580)"/>
    <property type="match status" value="1"/>
</dbReference>
<dbReference type="Gene3D" id="1.10.246.130">
    <property type="match status" value="1"/>
</dbReference>
<dbReference type="AlphaFoldDB" id="A0A0F9SVU3"/>
<dbReference type="InterPro" id="IPR043138">
    <property type="entry name" value="GGT_lsub"/>
</dbReference>
<dbReference type="EMBL" id="LAZR01000392">
    <property type="protein sequence ID" value="KKN71009.1"/>
    <property type="molecule type" value="Genomic_DNA"/>
</dbReference>
<name>A0A0F9SVU3_9ZZZZ</name>
<gene>
    <name evidence="1" type="ORF">LCGC14_0425260</name>
</gene>